<keyword evidence="2" id="KW-1185">Reference proteome</keyword>
<dbReference type="AlphaFoldDB" id="G0PDJ3"/>
<evidence type="ECO:0000313" key="1">
    <source>
        <dbReference type="EMBL" id="EGT51878.1"/>
    </source>
</evidence>
<proteinExistence type="predicted"/>
<evidence type="ECO:0000313" key="2">
    <source>
        <dbReference type="Proteomes" id="UP000008068"/>
    </source>
</evidence>
<gene>
    <name evidence="1" type="ORF">CAEBREN_20175</name>
</gene>
<accession>G0PDJ3</accession>
<organism evidence="2">
    <name type="scientific">Caenorhabditis brenneri</name>
    <name type="common">Nematode worm</name>
    <dbReference type="NCBI Taxonomy" id="135651"/>
    <lineage>
        <taxon>Eukaryota</taxon>
        <taxon>Metazoa</taxon>
        <taxon>Ecdysozoa</taxon>
        <taxon>Nematoda</taxon>
        <taxon>Chromadorea</taxon>
        <taxon>Rhabditida</taxon>
        <taxon>Rhabditina</taxon>
        <taxon>Rhabditomorpha</taxon>
        <taxon>Rhabditoidea</taxon>
        <taxon>Rhabditidae</taxon>
        <taxon>Peloderinae</taxon>
        <taxon>Caenorhabditis</taxon>
    </lineage>
</organism>
<sequence length="138" mass="16094">MRTFSTEQWDLFLLKTSNVINALLLDRGRASGFGQSRQDAVYGEASQENRRRNEAMRQDARIKFLILRYLKGCRDHNITAVVSGIKKMLENSEEKTADHLLALVEFHREDGCEWTINLFFFCDVNKLLEVQKPVFFSF</sequence>
<dbReference type="HOGENOM" id="CLU_1857036_0_0_1"/>
<dbReference type="InParanoid" id="G0PDJ3"/>
<name>G0PDJ3_CAEBE</name>
<protein>
    <submittedName>
        <fullName evidence="1">Uncharacterized protein</fullName>
    </submittedName>
</protein>
<dbReference type="EMBL" id="GL380277">
    <property type="protein sequence ID" value="EGT51878.1"/>
    <property type="molecule type" value="Genomic_DNA"/>
</dbReference>
<dbReference type="Proteomes" id="UP000008068">
    <property type="component" value="Unassembled WGS sequence"/>
</dbReference>
<reference evidence="2" key="1">
    <citation type="submission" date="2011-07" db="EMBL/GenBank/DDBJ databases">
        <authorList>
            <consortium name="Caenorhabditis brenneri Sequencing and Analysis Consortium"/>
            <person name="Wilson R.K."/>
        </authorList>
    </citation>
    <scope>NUCLEOTIDE SEQUENCE [LARGE SCALE GENOMIC DNA]</scope>
    <source>
        <strain evidence="2">PB2801</strain>
    </source>
</reference>